<accession>A0ABS1UYK0</accession>
<proteinExistence type="inferred from homology"/>
<dbReference type="InterPro" id="IPR023631">
    <property type="entry name" value="Amidase_dom"/>
</dbReference>
<dbReference type="SUPFAM" id="SSF75304">
    <property type="entry name" value="Amidase signature (AS) enzymes"/>
    <property type="match status" value="1"/>
</dbReference>
<dbReference type="InterPro" id="IPR036928">
    <property type="entry name" value="AS_sf"/>
</dbReference>
<gene>
    <name evidence="3" type="ORF">JMJ55_01980</name>
</gene>
<reference evidence="3 4" key="1">
    <citation type="submission" date="2021-01" db="EMBL/GenBank/DDBJ databases">
        <title>Belnapia mucosa sp. nov. and Belnapia arida sp. nov., isolated from the Tabernas Desert (Almeria, Spain).</title>
        <authorList>
            <person name="Molina-Menor E."/>
            <person name="Vidal-Verdu A."/>
            <person name="Calonge A."/>
            <person name="Satari L."/>
            <person name="Pereto Magraner J."/>
            <person name="Porcar Miralles M."/>
        </authorList>
    </citation>
    <scope>NUCLEOTIDE SEQUENCE [LARGE SCALE GENOMIC DNA]</scope>
    <source>
        <strain evidence="3 4">T6</strain>
    </source>
</reference>
<evidence type="ECO:0000256" key="1">
    <source>
        <dbReference type="ARBA" id="ARBA00009199"/>
    </source>
</evidence>
<dbReference type="InterPro" id="IPR000120">
    <property type="entry name" value="Amidase"/>
</dbReference>
<dbReference type="EMBL" id="JAEUXJ010000001">
    <property type="protein sequence ID" value="MBL6454072.1"/>
    <property type="molecule type" value="Genomic_DNA"/>
</dbReference>
<evidence type="ECO:0000259" key="2">
    <source>
        <dbReference type="Pfam" id="PF01425"/>
    </source>
</evidence>
<name>A0ABS1UYK0_9PROT</name>
<dbReference type="RefSeq" id="WP_202823804.1">
    <property type="nucleotide sequence ID" value="NZ_JAEUXJ010000001.1"/>
</dbReference>
<comment type="caution">
    <text evidence="3">The sequence shown here is derived from an EMBL/GenBank/DDBJ whole genome shotgun (WGS) entry which is preliminary data.</text>
</comment>
<feature type="domain" description="Amidase" evidence="2">
    <location>
        <begin position="30"/>
        <end position="456"/>
    </location>
</feature>
<dbReference type="Pfam" id="PF01425">
    <property type="entry name" value="Amidase"/>
    <property type="match status" value="1"/>
</dbReference>
<evidence type="ECO:0000313" key="3">
    <source>
        <dbReference type="EMBL" id="MBL6454072.1"/>
    </source>
</evidence>
<protein>
    <submittedName>
        <fullName evidence="3">Amidase</fullName>
    </submittedName>
</protein>
<keyword evidence="4" id="KW-1185">Reference proteome</keyword>
<evidence type="ECO:0000313" key="4">
    <source>
        <dbReference type="Proteomes" id="UP000606490"/>
    </source>
</evidence>
<dbReference type="PANTHER" id="PTHR11895">
    <property type="entry name" value="TRANSAMIDASE"/>
    <property type="match status" value="1"/>
</dbReference>
<dbReference type="PANTHER" id="PTHR11895:SF7">
    <property type="entry name" value="GLUTAMYL-TRNA(GLN) AMIDOTRANSFERASE SUBUNIT A, MITOCHONDRIAL"/>
    <property type="match status" value="1"/>
</dbReference>
<organism evidence="3 4">
    <name type="scientific">Belnapia mucosa</name>
    <dbReference type="NCBI Taxonomy" id="2804532"/>
    <lineage>
        <taxon>Bacteria</taxon>
        <taxon>Pseudomonadati</taxon>
        <taxon>Pseudomonadota</taxon>
        <taxon>Alphaproteobacteria</taxon>
        <taxon>Acetobacterales</taxon>
        <taxon>Roseomonadaceae</taxon>
        <taxon>Belnapia</taxon>
    </lineage>
</organism>
<dbReference type="Proteomes" id="UP000606490">
    <property type="component" value="Unassembled WGS sequence"/>
</dbReference>
<comment type="similarity">
    <text evidence="1">Belongs to the amidase family.</text>
</comment>
<dbReference type="InterPro" id="IPR020556">
    <property type="entry name" value="Amidase_CS"/>
</dbReference>
<sequence>MRDEDLLFMPATRAAALIRRRKLSPVEYMDAVLAAAPEAQRRLNCFVVVMEEAARAAARRAEQAVMSGEALGPLHGVPVTVKDLLDVQGVPTRHGSAIFAEAGPAAADDGLVARLRAAGAIIWAKTSTPEFGVKGLTDGLAFGITRNPWDLSRTPGGSSGGAAAAVAAGIGPLGLGTDGAGSVRGPAACCGLVGHKPTLGVVPWEPGRDAFGNNIFAGPLSRTVVDAAVMHAVLAGPSAKDPWSLGVEDKRALSPTLISGDLSGVTIGYLPRCANPRVASDVEANTLASLDSLRSLGAEVEEVTEALDWIEYEGRILYQANFTTFCAPFLPRWQNGMDPVTLAFMQRGADFSLTDFRNAQFARTRLWRAMQALLERYDALVMPTLTRTALAVEFDAANDEVEIDGHRCGITRQGWTSYLYPFNLTGHPALTVPSGFGADGLPTAVQIVGRWSADTDVFRLGAVLEQARPWAQYRPPVV</sequence>
<dbReference type="Gene3D" id="3.90.1300.10">
    <property type="entry name" value="Amidase signature (AS) domain"/>
    <property type="match status" value="1"/>
</dbReference>
<dbReference type="PROSITE" id="PS00571">
    <property type="entry name" value="AMIDASES"/>
    <property type="match status" value="1"/>
</dbReference>